<gene>
    <name evidence="1" type="ORF">O1R50_01700</name>
</gene>
<name>A0A9X3P7D7_9ACTN</name>
<accession>A0A9X3P7D7</accession>
<comment type="caution">
    <text evidence="1">The sequence shown here is derived from an EMBL/GenBank/DDBJ whole genome shotgun (WGS) entry which is preliminary data.</text>
</comment>
<sequence>MLQQEQHRDKTTSAHTASIADRRAPDFGWRLADGTYEKVFAKLALVEFGRCV</sequence>
<evidence type="ECO:0000313" key="1">
    <source>
        <dbReference type="EMBL" id="MDA1358313.1"/>
    </source>
</evidence>
<protein>
    <submittedName>
        <fullName evidence="1">Uncharacterized protein</fullName>
    </submittedName>
</protein>
<dbReference type="EMBL" id="JAPZVP010000001">
    <property type="protein sequence ID" value="MDA1358313.1"/>
    <property type="molecule type" value="Genomic_DNA"/>
</dbReference>
<organism evidence="1 2">
    <name type="scientific">Glycomyces luteolus</name>
    <dbReference type="NCBI Taxonomy" id="2670330"/>
    <lineage>
        <taxon>Bacteria</taxon>
        <taxon>Bacillati</taxon>
        <taxon>Actinomycetota</taxon>
        <taxon>Actinomycetes</taxon>
        <taxon>Glycomycetales</taxon>
        <taxon>Glycomycetaceae</taxon>
        <taxon>Glycomyces</taxon>
    </lineage>
</organism>
<proteinExistence type="predicted"/>
<dbReference type="AlphaFoldDB" id="A0A9X3P7D7"/>
<evidence type="ECO:0000313" key="2">
    <source>
        <dbReference type="Proteomes" id="UP001146067"/>
    </source>
</evidence>
<dbReference type="Proteomes" id="UP001146067">
    <property type="component" value="Unassembled WGS sequence"/>
</dbReference>
<keyword evidence="2" id="KW-1185">Reference proteome</keyword>
<dbReference type="RefSeq" id="WP_270108105.1">
    <property type="nucleotide sequence ID" value="NZ_JAPZVP010000001.1"/>
</dbReference>
<reference evidence="1" key="1">
    <citation type="submission" date="2022-12" db="EMBL/GenBank/DDBJ databases">
        <title>Gycomyces niveus sp.nov.,a novel actinomycete isolated from soil in Shouguan.</title>
        <authorList>
            <person name="Yang X."/>
        </authorList>
    </citation>
    <scope>NUCLEOTIDE SEQUENCE</scope>
    <source>
        <strain evidence="1">NEAU-A15</strain>
    </source>
</reference>